<keyword evidence="1" id="KW-0805">Transcription regulation</keyword>
<dbReference type="RefSeq" id="WP_160560036.1">
    <property type="nucleotide sequence ID" value="NZ_QZDT01000014.1"/>
</dbReference>
<dbReference type="InterPro" id="IPR028082">
    <property type="entry name" value="Peripla_BP_I"/>
</dbReference>
<protein>
    <submittedName>
        <fullName evidence="5">LacI family transcriptional regulator</fullName>
    </submittedName>
</protein>
<dbReference type="PANTHER" id="PTHR30146">
    <property type="entry name" value="LACI-RELATED TRANSCRIPTIONAL REPRESSOR"/>
    <property type="match status" value="1"/>
</dbReference>
<dbReference type="PANTHER" id="PTHR30146:SF24">
    <property type="entry name" value="XYLOSE OPERON REGULATORY PROTEIN"/>
    <property type="match status" value="1"/>
</dbReference>
<sequence length="339" mass="38473">MEKERVRIVDMAEELGLSTATVSNVIHGKTKKVSDETVKRVQELIEKRGYIPSMAGILLAQNNSGIIGVAVKDHEKYEGHVLEDGFVSASINALSKELNWADYFMMVKVTTAWDEIVRFASMWNMEGLVLLGFCEQDYKKLRESMHIPFVVYDGYFQETGGICNLTIDHYDGGYQVGRYLKNMGHKRVPCLSDNFICMDFERIKGCVAAMGEDAVDFLQIPVQEKERIGFYQEKEREILEYTAVFAVSDLYAVELIHYFQEKGISVPGEISIVGFDDSALCNYCSPSLTTVRQNPRVRAEKAVSILQNLKMGIEEDRTVKLPVFLVERKSVKNLNEETQ</sequence>
<dbReference type="EMBL" id="QZDT01000014">
    <property type="protein sequence ID" value="NBJ92953.1"/>
    <property type="molecule type" value="Genomic_DNA"/>
</dbReference>
<evidence type="ECO:0000259" key="4">
    <source>
        <dbReference type="PROSITE" id="PS50932"/>
    </source>
</evidence>
<reference evidence="5" key="1">
    <citation type="submission" date="2018-09" db="EMBL/GenBank/DDBJ databases">
        <title>Murine metabolic-syndrome-specific gut microbial biobank.</title>
        <authorList>
            <person name="Liu C."/>
        </authorList>
    </citation>
    <scope>NUCLEOTIDE SEQUENCE</scope>
    <source>
        <strain evidence="5">D42-62</strain>
    </source>
</reference>
<dbReference type="AlphaFoldDB" id="A0A9X5BFZ3"/>
<dbReference type="InterPro" id="IPR010982">
    <property type="entry name" value="Lambda_DNA-bd_dom_sf"/>
</dbReference>
<dbReference type="GO" id="GO:0000976">
    <property type="term" value="F:transcription cis-regulatory region binding"/>
    <property type="evidence" value="ECO:0007669"/>
    <property type="project" value="TreeGrafter"/>
</dbReference>
<keyword evidence="6" id="KW-1185">Reference proteome</keyword>
<dbReference type="InterPro" id="IPR046335">
    <property type="entry name" value="LacI/GalR-like_sensor"/>
</dbReference>
<evidence type="ECO:0000313" key="5">
    <source>
        <dbReference type="EMBL" id="NBJ92953.1"/>
    </source>
</evidence>
<dbReference type="PROSITE" id="PS50932">
    <property type="entry name" value="HTH_LACI_2"/>
    <property type="match status" value="1"/>
</dbReference>
<dbReference type="CDD" id="cd01392">
    <property type="entry name" value="HTH_LacI"/>
    <property type="match status" value="1"/>
</dbReference>
<dbReference type="GO" id="GO:0003700">
    <property type="term" value="F:DNA-binding transcription factor activity"/>
    <property type="evidence" value="ECO:0007669"/>
    <property type="project" value="TreeGrafter"/>
</dbReference>
<proteinExistence type="predicted"/>
<dbReference type="Pfam" id="PF13377">
    <property type="entry name" value="Peripla_BP_3"/>
    <property type="match status" value="1"/>
</dbReference>
<comment type="caution">
    <text evidence="5">The sequence shown here is derived from an EMBL/GenBank/DDBJ whole genome shotgun (WGS) entry which is preliminary data.</text>
</comment>
<keyword evidence="3" id="KW-0804">Transcription</keyword>
<dbReference type="SUPFAM" id="SSF53822">
    <property type="entry name" value="Periplasmic binding protein-like I"/>
    <property type="match status" value="1"/>
</dbReference>
<dbReference type="CDD" id="cd06267">
    <property type="entry name" value="PBP1_LacI_sugar_binding-like"/>
    <property type="match status" value="1"/>
</dbReference>
<evidence type="ECO:0000256" key="3">
    <source>
        <dbReference type="ARBA" id="ARBA00023163"/>
    </source>
</evidence>
<keyword evidence="2" id="KW-0238">DNA-binding</keyword>
<dbReference type="Gene3D" id="3.40.50.2300">
    <property type="match status" value="2"/>
</dbReference>
<dbReference type="InterPro" id="IPR000843">
    <property type="entry name" value="HTH_LacI"/>
</dbReference>
<feature type="domain" description="HTH lacI-type" evidence="4">
    <location>
        <begin position="6"/>
        <end position="61"/>
    </location>
</feature>
<name>A0A9X5BFZ3_9FIRM</name>
<organism evidence="5 6">
    <name type="scientific">Parablautia muri</name>
    <dbReference type="NCBI Taxonomy" id="2320879"/>
    <lineage>
        <taxon>Bacteria</taxon>
        <taxon>Bacillati</taxon>
        <taxon>Bacillota</taxon>
        <taxon>Clostridia</taxon>
        <taxon>Lachnospirales</taxon>
        <taxon>Lachnospiraceae</taxon>
        <taxon>Parablautia</taxon>
    </lineage>
</organism>
<dbReference type="Gene3D" id="1.10.260.40">
    <property type="entry name" value="lambda repressor-like DNA-binding domains"/>
    <property type="match status" value="1"/>
</dbReference>
<evidence type="ECO:0000313" key="6">
    <source>
        <dbReference type="Proteomes" id="UP001154420"/>
    </source>
</evidence>
<dbReference type="OrthoDB" id="9796186at2"/>
<evidence type="ECO:0000256" key="1">
    <source>
        <dbReference type="ARBA" id="ARBA00023015"/>
    </source>
</evidence>
<dbReference type="SMART" id="SM00354">
    <property type="entry name" value="HTH_LACI"/>
    <property type="match status" value="1"/>
</dbReference>
<dbReference type="SUPFAM" id="SSF47413">
    <property type="entry name" value="lambda repressor-like DNA-binding domains"/>
    <property type="match status" value="1"/>
</dbReference>
<dbReference type="Proteomes" id="UP001154420">
    <property type="component" value="Unassembled WGS sequence"/>
</dbReference>
<dbReference type="Pfam" id="PF00356">
    <property type="entry name" value="LacI"/>
    <property type="match status" value="1"/>
</dbReference>
<accession>A0A9X5BFZ3</accession>
<gene>
    <name evidence="5" type="ORF">D5281_10185</name>
</gene>
<evidence type="ECO:0000256" key="2">
    <source>
        <dbReference type="ARBA" id="ARBA00023125"/>
    </source>
</evidence>